<name>A0A5J4R242_9ZZZZ</name>
<evidence type="ECO:0008006" key="2">
    <source>
        <dbReference type="Google" id="ProtNLM"/>
    </source>
</evidence>
<sequence>MVSHERIYEFIREDKARGGVLYKNLRHRVKHRKRVVGGKKIVIPDKVSIEQRPEIINQKQRFGDWEIDSIVGKEN</sequence>
<dbReference type="AlphaFoldDB" id="A0A5J4R242"/>
<gene>
    <name evidence="1" type="ORF">EZS27_023376</name>
</gene>
<organism evidence="1">
    <name type="scientific">termite gut metagenome</name>
    <dbReference type="NCBI Taxonomy" id="433724"/>
    <lineage>
        <taxon>unclassified sequences</taxon>
        <taxon>metagenomes</taxon>
        <taxon>organismal metagenomes</taxon>
    </lineage>
</organism>
<dbReference type="GO" id="GO:0032196">
    <property type="term" value="P:transposition"/>
    <property type="evidence" value="ECO:0007669"/>
    <property type="project" value="TreeGrafter"/>
</dbReference>
<accession>A0A5J4R242</accession>
<dbReference type="EMBL" id="SNRY01001953">
    <property type="protein sequence ID" value="KAA6327658.1"/>
    <property type="molecule type" value="Genomic_DNA"/>
</dbReference>
<protein>
    <recommendedName>
        <fullName evidence="2">Transposase IS30-like HTH domain-containing protein</fullName>
    </recommendedName>
</protein>
<dbReference type="PANTHER" id="PTHR10948">
    <property type="entry name" value="TRANSPOSASE"/>
    <property type="match status" value="1"/>
</dbReference>
<evidence type="ECO:0000313" key="1">
    <source>
        <dbReference type="EMBL" id="KAA6327658.1"/>
    </source>
</evidence>
<dbReference type="GO" id="GO:0004803">
    <property type="term" value="F:transposase activity"/>
    <property type="evidence" value="ECO:0007669"/>
    <property type="project" value="TreeGrafter"/>
</dbReference>
<proteinExistence type="predicted"/>
<dbReference type="PANTHER" id="PTHR10948:SF23">
    <property type="entry name" value="TRANSPOSASE INSI FOR INSERTION SEQUENCE ELEMENT IS30A-RELATED"/>
    <property type="match status" value="1"/>
</dbReference>
<comment type="caution">
    <text evidence="1">The sequence shown here is derived from an EMBL/GenBank/DDBJ whole genome shotgun (WGS) entry which is preliminary data.</text>
</comment>
<reference evidence="1" key="1">
    <citation type="submission" date="2019-03" db="EMBL/GenBank/DDBJ databases">
        <title>Single cell metagenomics reveals metabolic interactions within the superorganism composed of flagellate Streblomastix strix and complex community of Bacteroidetes bacteria on its surface.</title>
        <authorList>
            <person name="Treitli S.C."/>
            <person name="Kolisko M."/>
            <person name="Husnik F."/>
            <person name="Keeling P."/>
            <person name="Hampl V."/>
        </authorList>
    </citation>
    <scope>NUCLEOTIDE SEQUENCE</scope>
    <source>
        <strain evidence="1">STM</strain>
    </source>
</reference>
<dbReference type="GO" id="GO:0005829">
    <property type="term" value="C:cytosol"/>
    <property type="evidence" value="ECO:0007669"/>
    <property type="project" value="TreeGrafter"/>
</dbReference>
<dbReference type="InterPro" id="IPR051917">
    <property type="entry name" value="Transposase-Integrase"/>
</dbReference>